<dbReference type="EMBL" id="JAJJMB010008995">
    <property type="protein sequence ID" value="KAI3917379.1"/>
    <property type="molecule type" value="Genomic_DNA"/>
</dbReference>
<evidence type="ECO:0000313" key="5">
    <source>
        <dbReference type="EMBL" id="KAI3917379.1"/>
    </source>
</evidence>
<comment type="subcellular location">
    <subcellularLocation>
        <location evidence="1">Preautophagosomal structure membrane</location>
        <topology evidence="1">Peripheral membrane protein</topology>
    </subcellularLocation>
</comment>
<organism evidence="5 6">
    <name type="scientific">Papaver atlanticum</name>
    <dbReference type="NCBI Taxonomy" id="357466"/>
    <lineage>
        <taxon>Eukaryota</taxon>
        <taxon>Viridiplantae</taxon>
        <taxon>Streptophyta</taxon>
        <taxon>Embryophyta</taxon>
        <taxon>Tracheophyta</taxon>
        <taxon>Spermatophyta</taxon>
        <taxon>Magnoliopsida</taxon>
        <taxon>Ranunculales</taxon>
        <taxon>Papaveraceae</taxon>
        <taxon>Papaveroideae</taxon>
        <taxon>Papaver</taxon>
    </lineage>
</organism>
<reference evidence="5" key="1">
    <citation type="submission" date="2022-04" db="EMBL/GenBank/DDBJ databases">
        <title>A functionally conserved STORR gene fusion in Papaver species that diverged 16.8 million years ago.</title>
        <authorList>
            <person name="Catania T."/>
        </authorList>
    </citation>
    <scope>NUCLEOTIDE SEQUENCE</scope>
    <source>
        <strain evidence="5">S-188037</strain>
    </source>
</reference>
<gene>
    <name evidence="5" type="ORF">MKW98_027298</name>
</gene>
<dbReference type="GO" id="GO:0034045">
    <property type="term" value="C:phagophore assembly site membrane"/>
    <property type="evidence" value="ECO:0007669"/>
    <property type="project" value="UniProtKB-SubCell"/>
</dbReference>
<name>A0AAD4XIL3_9MAGN</name>
<protein>
    <submittedName>
        <fullName evidence="5">Uncharacterized protein</fullName>
    </submittedName>
</protein>
<dbReference type="InterPro" id="IPR015943">
    <property type="entry name" value="WD40/YVTN_repeat-like_dom_sf"/>
</dbReference>
<dbReference type="Gene3D" id="2.130.10.10">
    <property type="entry name" value="YVTN repeat-like/Quinoprotein amine dehydrogenase"/>
    <property type="match status" value="1"/>
</dbReference>
<dbReference type="Proteomes" id="UP001202328">
    <property type="component" value="Unassembled WGS sequence"/>
</dbReference>
<keyword evidence="2" id="KW-0853">WD repeat</keyword>
<evidence type="ECO:0000256" key="3">
    <source>
        <dbReference type="ARBA" id="ARBA00022737"/>
    </source>
</evidence>
<dbReference type="SUPFAM" id="SSF50978">
    <property type="entry name" value="WD40 repeat-like"/>
    <property type="match status" value="1"/>
</dbReference>
<keyword evidence="6" id="KW-1185">Reference proteome</keyword>
<evidence type="ECO:0000256" key="4">
    <source>
        <dbReference type="ARBA" id="ARBA00025740"/>
    </source>
</evidence>
<dbReference type="InterPro" id="IPR048720">
    <property type="entry name" value="PROPPIN"/>
</dbReference>
<dbReference type="AlphaFoldDB" id="A0AAD4XIL3"/>
<keyword evidence="3" id="KW-0677">Repeat</keyword>
<comment type="caution">
    <text evidence="5">The sequence shown here is derived from an EMBL/GenBank/DDBJ whole genome shotgun (WGS) entry which is preliminary data.</text>
</comment>
<dbReference type="InterPro" id="IPR001680">
    <property type="entry name" value="WD40_rpt"/>
</dbReference>
<dbReference type="InterPro" id="IPR036322">
    <property type="entry name" value="WD40_repeat_dom_sf"/>
</dbReference>
<evidence type="ECO:0000313" key="6">
    <source>
        <dbReference type="Proteomes" id="UP001202328"/>
    </source>
</evidence>
<dbReference type="PANTHER" id="PTHR11227">
    <property type="entry name" value="WD-REPEAT PROTEIN INTERACTING WITH PHOSPHOINOSIDES WIPI -RELATED"/>
    <property type="match status" value="1"/>
</dbReference>
<comment type="similarity">
    <text evidence="4">Belongs to the WD repeat PROPPIN family.</text>
</comment>
<evidence type="ECO:0000256" key="1">
    <source>
        <dbReference type="ARBA" id="ARBA00004623"/>
    </source>
</evidence>
<accession>A0AAD4XIL3</accession>
<evidence type="ECO:0000256" key="2">
    <source>
        <dbReference type="ARBA" id="ARBA00022574"/>
    </source>
</evidence>
<dbReference type="SMART" id="SM00320">
    <property type="entry name" value="WD40"/>
    <property type="match status" value="3"/>
</dbReference>
<sequence>MATPSAQSTDHLPLRNNNIAHDGDVILSPSSVYSFVSSFSTLSPNNNDNPSPNKSINSQTSSSSPLPSSLLYISFNQNSQFFSVGTDQGFRVYNCYPYGESFRRVFNGSGGIGIAAMLFRFNILALVGGGAHPMFPLNKVMIWEDDKSLCTKELSFRSNVRAVRLRRDRIIVILEQKIFIFNFNDMKLLHQIETYANPNGLCEVSHVSGSLVVAFPGLHRGEVRVENYTTKKTTFIFAHDSSIECMSLTLDGKLLATASSKGTLVRVFNTSNGTLLQEVRRGADRAEIYSLAFSPNTQWLAVSSNKGTVHVFKLKVNKGSSSCNPPVPATSSPFSFIRGVLPNYFNSEWSVAQFRFREGLKHIVAFGDQKNSQSNTIVILGMDGSFYRCRFDPVAGGEMTQLEHHNFLNL</sequence>
<dbReference type="Pfam" id="PF21032">
    <property type="entry name" value="PROPPIN"/>
    <property type="match status" value="1"/>
</dbReference>
<proteinExistence type="inferred from homology"/>